<dbReference type="SUPFAM" id="SSF50630">
    <property type="entry name" value="Acid proteases"/>
    <property type="match status" value="1"/>
</dbReference>
<dbReference type="Proteomes" id="UP000283509">
    <property type="component" value="Unassembled WGS sequence"/>
</dbReference>
<evidence type="ECO:0000313" key="3">
    <source>
        <dbReference type="Proteomes" id="UP000283509"/>
    </source>
</evidence>
<accession>A0A3R7PWK1</accession>
<dbReference type="EMBL" id="QCYY01000460">
    <property type="protein sequence ID" value="ROT84968.1"/>
    <property type="molecule type" value="Genomic_DNA"/>
</dbReference>
<reference evidence="2 3" key="1">
    <citation type="submission" date="2018-04" db="EMBL/GenBank/DDBJ databases">
        <authorList>
            <person name="Zhang X."/>
            <person name="Yuan J."/>
            <person name="Li F."/>
            <person name="Xiang J."/>
        </authorList>
    </citation>
    <scope>NUCLEOTIDE SEQUENCE [LARGE SCALE GENOMIC DNA]</scope>
    <source>
        <tissue evidence="2">Muscle</tissue>
    </source>
</reference>
<dbReference type="AlphaFoldDB" id="A0A3R7PWK1"/>
<evidence type="ECO:0008006" key="4">
    <source>
        <dbReference type="Google" id="ProtNLM"/>
    </source>
</evidence>
<evidence type="ECO:0000313" key="2">
    <source>
        <dbReference type="EMBL" id="ROT84968.1"/>
    </source>
</evidence>
<dbReference type="OrthoDB" id="6356350at2759"/>
<reference evidence="2 3" key="2">
    <citation type="submission" date="2019-01" db="EMBL/GenBank/DDBJ databases">
        <title>The decoding of complex shrimp genome reveals the adaptation for benthos swimmer, frequently molting mechanism and breeding impact on genome.</title>
        <authorList>
            <person name="Sun Y."/>
            <person name="Gao Y."/>
            <person name="Yu Y."/>
        </authorList>
    </citation>
    <scope>NUCLEOTIDE SEQUENCE [LARGE SCALE GENOMIC DNA]</scope>
    <source>
        <tissue evidence="2">Muscle</tissue>
    </source>
</reference>
<evidence type="ECO:0000256" key="1">
    <source>
        <dbReference type="SAM" id="MobiDB-lite"/>
    </source>
</evidence>
<proteinExistence type="predicted"/>
<keyword evidence="3" id="KW-1185">Reference proteome</keyword>
<gene>
    <name evidence="2" type="ORF">C7M84_021708</name>
</gene>
<dbReference type="Gene3D" id="2.40.70.10">
    <property type="entry name" value="Acid Proteases"/>
    <property type="match status" value="1"/>
</dbReference>
<protein>
    <recommendedName>
        <fullName evidence="4">Peptidase A2 domain-containing protein</fullName>
    </recommendedName>
</protein>
<name>A0A3R7PWK1_PENVA</name>
<organism evidence="2 3">
    <name type="scientific">Penaeus vannamei</name>
    <name type="common">Whiteleg shrimp</name>
    <name type="synonym">Litopenaeus vannamei</name>
    <dbReference type="NCBI Taxonomy" id="6689"/>
    <lineage>
        <taxon>Eukaryota</taxon>
        <taxon>Metazoa</taxon>
        <taxon>Ecdysozoa</taxon>
        <taxon>Arthropoda</taxon>
        <taxon>Crustacea</taxon>
        <taxon>Multicrustacea</taxon>
        <taxon>Malacostraca</taxon>
        <taxon>Eumalacostraca</taxon>
        <taxon>Eucarida</taxon>
        <taxon>Decapoda</taxon>
        <taxon>Dendrobranchiata</taxon>
        <taxon>Penaeoidea</taxon>
        <taxon>Penaeidae</taxon>
        <taxon>Penaeus</taxon>
    </lineage>
</organism>
<comment type="caution">
    <text evidence="2">The sequence shown here is derived from an EMBL/GenBank/DDBJ whole genome shotgun (WGS) entry which is preliminary data.</text>
</comment>
<dbReference type="InterPro" id="IPR021109">
    <property type="entry name" value="Peptidase_aspartic_dom_sf"/>
</dbReference>
<feature type="region of interest" description="Disordered" evidence="1">
    <location>
        <begin position="315"/>
        <end position="355"/>
    </location>
</feature>
<sequence length="408" mass="44093">MCFIDTGSEATLIKPAPLRRLDPEHNLTYEQSNKVIHGVTGSPLYPQAEVRLHFNLGDRQTLQHATLIADLPFPGDMLIGIDFLRRVDFTLSAEAHSPHGTLTLGSQLLSMIYTDTASLHISVLNVAKGSSQVKSAAVHLLRKTEVPPHSGCFLEARIARAGPTDGDVLVTPGMNNKLSIPHLVTRTNDRRCNVWAVNSTNSPVILGHGTRLGTAAEIEELYVKDQQEEAAAGEDIIPIRPDLFGDQNEPSLYTAVGMSRPPTSVIHTHHGMAEVRASSVAAAGDKLNPLRSEPGADEDATHDKQGLCGTAVGMSQPLISIRPTTEANAPSVAAEDEQSPVRPKPWASLESEESDSEFLWDDYGMGLEEDEISYDDFDIEGAVLPPSVAVATCQAAEITTEREQFDLT</sequence>